<comment type="caution">
    <text evidence="6">The sequence shown here is derived from an EMBL/GenBank/DDBJ whole genome shotgun (WGS) entry which is preliminary data.</text>
</comment>
<evidence type="ECO:0000256" key="2">
    <source>
        <dbReference type="ARBA" id="ARBA00023136"/>
    </source>
</evidence>
<keyword evidence="3" id="KW-0998">Cell outer membrane</keyword>
<protein>
    <recommendedName>
        <fullName evidence="8">TonB-dependent receptor-like protein</fullName>
    </recommendedName>
</protein>
<feature type="compositionally biased region" description="Gly residues" evidence="4">
    <location>
        <begin position="744"/>
        <end position="755"/>
    </location>
</feature>
<evidence type="ECO:0000256" key="4">
    <source>
        <dbReference type="SAM" id="MobiDB-lite"/>
    </source>
</evidence>
<dbReference type="SUPFAM" id="SSF56935">
    <property type="entry name" value="Porins"/>
    <property type="match status" value="1"/>
</dbReference>
<feature type="region of interest" description="Disordered" evidence="4">
    <location>
        <begin position="673"/>
        <end position="755"/>
    </location>
</feature>
<comment type="subcellular location">
    <subcellularLocation>
        <location evidence="1">Cell outer membrane</location>
    </subcellularLocation>
</comment>
<dbReference type="Proteomes" id="UP000571950">
    <property type="component" value="Unassembled WGS sequence"/>
</dbReference>
<dbReference type="Gene3D" id="2.40.170.20">
    <property type="entry name" value="TonB-dependent receptor, beta-barrel domain"/>
    <property type="match status" value="2"/>
</dbReference>
<evidence type="ECO:0000313" key="6">
    <source>
        <dbReference type="EMBL" id="MBB3924729.1"/>
    </source>
</evidence>
<reference evidence="6 7" key="1">
    <citation type="submission" date="2020-08" db="EMBL/GenBank/DDBJ databases">
        <title>Genomic Encyclopedia of Type Strains, Phase IV (KMG-IV): sequencing the most valuable type-strain genomes for metagenomic binning, comparative biology and taxonomic classification.</title>
        <authorList>
            <person name="Goeker M."/>
        </authorList>
    </citation>
    <scope>NUCLEOTIDE SEQUENCE [LARGE SCALE GENOMIC DNA]</scope>
    <source>
        <strain evidence="6 7">DSM 26189</strain>
    </source>
</reference>
<gene>
    <name evidence="6" type="ORF">GGR43_000423</name>
</gene>
<evidence type="ECO:0000256" key="5">
    <source>
        <dbReference type="SAM" id="SignalP"/>
    </source>
</evidence>
<feature type="chain" id="PRO_5031441016" description="TonB-dependent receptor-like protein" evidence="5">
    <location>
        <begin position="25"/>
        <end position="917"/>
    </location>
</feature>
<feature type="signal peptide" evidence="5">
    <location>
        <begin position="1"/>
        <end position="24"/>
    </location>
</feature>
<dbReference type="AlphaFoldDB" id="A0A7W6BN23"/>
<dbReference type="InterPro" id="IPR036942">
    <property type="entry name" value="Beta-barrel_TonB_sf"/>
</dbReference>
<proteinExistence type="predicted"/>
<evidence type="ECO:0000256" key="3">
    <source>
        <dbReference type="ARBA" id="ARBA00023237"/>
    </source>
</evidence>
<dbReference type="GO" id="GO:0009279">
    <property type="term" value="C:cell outer membrane"/>
    <property type="evidence" value="ECO:0007669"/>
    <property type="project" value="UniProtKB-SubCell"/>
</dbReference>
<evidence type="ECO:0000313" key="7">
    <source>
        <dbReference type="Proteomes" id="UP000571950"/>
    </source>
</evidence>
<keyword evidence="2" id="KW-0472">Membrane</keyword>
<dbReference type="RefSeq" id="WP_188070273.1">
    <property type="nucleotide sequence ID" value="NZ_BSPS01000026.1"/>
</dbReference>
<organism evidence="6 7">
    <name type="scientific">Sphingobium jiangsuense</name>
    <dbReference type="NCBI Taxonomy" id="870476"/>
    <lineage>
        <taxon>Bacteria</taxon>
        <taxon>Pseudomonadati</taxon>
        <taxon>Pseudomonadota</taxon>
        <taxon>Alphaproteobacteria</taxon>
        <taxon>Sphingomonadales</taxon>
        <taxon>Sphingomonadaceae</taxon>
        <taxon>Sphingobium</taxon>
    </lineage>
</organism>
<dbReference type="PANTHER" id="PTHR47234">
    <property type="match status" value="1"/>
</dbReference>
<name>A0A7W6BN23_9SPHN</name>
<dbReference type="EMBL" id="JACIDT010000001">
    <property type="protein sequence ID" value="MBB3924729.1"/>
    <property type="molecule type" value="Genomic_DNA"/>
</dbReference>
<keyword evidence="7" id="KW-1185">Reference proteome</keyword>
<evidence type="ECO:0000256" key="1">
    <source>
        <dbReference type="ARBA" id="ARBA00004442"/>
    </source>
</evidence>
<keyword evidence="5" id="KW-0732">Signal</keyword>
<evidence type="ECO:0008006" key="8">
    <source>
        <dbReference type="Google" id="ProtNLM"/>
    </source>
</evidence>
<accession>A0A7W6BN23</accession>
<sequence length="917" mass="96726">MTKHFTAILLLGASGFTMLPPAAAQQQADEEQETIIVNGQRQAPGSVLGDITPEVTLSPADIRSFGVSSLSDLIGELTAQTGSGQGRGGESPVVLLGGKRVSSFAEIRDIPTEAIQRLEILPEEVALKYGYRPNQKVVNIVLRRRFRAFTGELEGAAPTEGGQFSPEIDTSYLRIGDFGRLNLALKYESSSALYEDERSLTPQASRAPYDLTGNIASSPSGAEIDPALSALAGRTVTVVGVPASAASSTPSLADFAGGAINESDTRPYRTLLPSTKDLTFNAVLARTIFGTVAASFNASFAYSDSDSAQGLAGAAIALPQGSPWSPFAADTLLYRYLGELGALGQQSRDIGGHFGTTLSGSIGTWLWTFTGNLDRKSSRTITDRGFDLSDFQDGIDALDPLVNPYAPIDRSRISALLTDRARSTSTTGDAQLLASGTLFDLPAGAVSASLTLGGSTSDLRSRSLRSGVASLAALSRDEASGQISLDLPLASRKKGFLSPLGELSANFNLAYQELSDFGGLRTIGAGINWMPVKPLTLIVSFSEDEGAPTMQQIGNPSVATTGVRVFDYVRGETVDITRLSGGNPDLSADNRRLFKLGMTWKPLTGTDLSLVANYTSSRVRDPLASFPTATAAIEAAFPDRFTRGADGRLLQIDGRPINFARQDQEELRWGVNFSKQLRSPPRPAGGGDRPPQGEQPNLRDILPPGQTPAQNNTRTGDGAPGGEPRGGADRSGAGGPPGGPGSGPPGGAFGRGPGGRGTRMQLALYHTVHLRESVLVYDGGPVLDLLNGDAIGSSGGQPRHEVQAQFGLTHNGFGGRLSANWQGATTVAGGVNGGEALRFSSLATVNLRLFANLGQDQALVQKWPFLRGARLSLSVNNLFNSRQQVRDADGNTPVSYQPAYLDPLGRTVRISFRKLFF</sequence>
<dbReference type="PANTHER" id="PTHR47234:SF1">
    <property type="entry name" value="TONB-DEPENDENT RECEPTOR"/>
    <property type="match status" value="1"/>
</dbReference>